<dbReference type="InterPro" id="IPR029058">
    <property type="entry name" value="AB_hydrolase_fold"/>
</dbReference>
<evidence type="ECO:0000313" key="1">
    <source>
        <dbReference type="EMBL" id="GEC86275.1"/>
    </source>
</evidence>
<dbReference type="Gene3D" id="3.40.50.1820">
    <property type="entry name" value="alpha/beta hydrolase"/>
    <property type="match status" value="1"/>
</dbReference>
<dbReference type="GO" id="GO:0016042">
    <property type="term" value="P:lipid catabolic process"/>
    <property type="evidence" value="ECO:0007669"/>
    <property type="project" value="InterPro"/>
</dbReference>
<accession>A0A4Y4BZU5</accession>
<gene>
    <name evidence="1" type="ORF">CVA01_15890</name>
</gene>
<dbReference type="PANTHER" id="PTHR34853">
    <property type="match status" value="1"/>
</dbReference>
<dbReference type="AlphaFoldDB" id="A0A4Y4BZU5"/>
<evidence type="ECO:0008006" key="3">
    <source>
        <dbReference type="Google" id="ProtNLM"/>
    </source>
</evidence>
<proteinExistence type="predicted"/>
<organism evidence="1 2">
    <name type="scientific">Corynebacterium variabile</name>
    <dbReference type="NCBI Taxonomy" id="1727"/>
    <lineage>
        <taxon>Bacteria</taxon>
        <taxon>Bacillati</taxon>
        <taxon>Actinomycetota</taxon>
        <taxon>Actinomycetes</taxon>
        <taxon>Mycobacteriales</taxon>
        <taxon>Corynebacteriaceae</taxon>
        <taxon>Corynebacterium</taxon>
    </lineage>
</organism>
<dbReference type="Proteomes" id="UP000319986">
    <property type="component" value="Unassembled WGS sequence"/>
</dbReference>
<dbReference type="Pfam" id="PF03583">
    <property type="entry name" value="LIP"/>
    <property type="match status" value="1"/>
</dbReference>
<dbReference type="PANTHER" id="PTHR34853:SF1">
    <property type="entry name" value="LIPASE 5"/>
    <property type="match status" value="1"/>
</dbReference>
<reference evidence="1 2" key="1">
    <citation type="submission" date="2019-06" db="EMBL/GenBank/DDBJ databases">
        <title>Whole genome shotgun sequence of Corynebacterium variabile NBRC 15286.</title>
        <authorList>
            <person name="Hosoyama A."/>
            <person name="Uohara A."/>
            <person name="Ohji S."/>
            <person name="Ichikawa N."/>
        </authorList>
    </citation>
    <scope>NUCLEOTIDE SEQUENCE [LARGE SCALE GENOMIC DNA]</scope>
    <source>
        <strain evidence="1 2">NBRC 15286</strain>
    </source>
</reference>
<comment type="caution">
    <text evidence="1">The sequence shown here is derived from an EMBL/GenBank/DDBJ whole genome shotgun (WGS) entry which is preliminary data.</text>
</comment>
<dbReference type="RefSeq" id="WP_244938203.1">
    <property type="nucleotide sequence ID" value="NZ_BJNT01000012.1"/>
</dbReference>
<dbReference type="GO" id="GO:0004806">
    <property type="term" value="F:triacylglycerol lipase activity"/>
    <property type="evidence" value="ECO:0007669"/>
    <property type="project" value="InterPro"/>
</dbReference>
<dbReference type="GeneID" id="82889139"/>
<dbReference type="InterPro" id="IPR005152">
    <property type="entry name" value="Lipase_secreted"/>
</dbReference>
<protein>
    <recommendedName>
        <fullName evidence="3">Lipase</fullName>
    </recommendedName>
</protein>
<evidence type="ECO:0000313" key="2">
    <source>
        <dbReference type="Proteomes" id="UP000319986"/>
    </source>
</evidence>
<dbReference type="Gene3D" id="1.10.260.130">
    <property type="match status" value="1"/>
</dbReference>
<dbReference type="EMBL" id="BJNT01000012">
    <property type="protein sequence ID" value="GEC86275.1"/>
    <property type="molecule type" value="Genomic_DNA"/>
</dbReference>
<sequence length="572" mass="61660">MQPLAQQIVAGIRDAAGQDAVDQLPSGLRALATMPELTSSDMDYIIGEILVMQKAIFCDLMPMHQAYVDGGLPALQEMADAGVFGPEIIDAWRDIASGEPARIAAGNEVFLHREQLTVIGERWDAVRTYRGNLGEALTYATTMVGSPSVGGVQPMRSWRPIHFTRQLAGGKTAQVTVPLPDWDWSNFDERWDYITDQLLPGYTDQVDNHWDTLSTQLNTPMALQMQLHRPLANLGAIAEEMDGTQSISRGILMVPDDGRDDATRPVIGYQEANDSVGARCHPSTQWTGSNPMDGSSWSALGPLAMMFDRGWAVMISDVGNDAQESPRGAFAGKYAAHTLLDGVLSAMQLEDAGLDPQAPVGIFGIAGGGVGAGFAAERAASYAPELNIRGSALEGMVVDQRNFFRGSDGSLGSGFVFATLLGPEPKYPEMDLNSHLTPLGRQIADWYRGECQTPAYFSMPFVPLSALFTAGIPPADIPEFQHVYDDNLLGAEGASPEAPVLIASCVADDSPMSLVPAADARNLADRYRAGGTPVSYQPTDCSMTRFVTDIYGWGTDLFGMQTVSWLEAQLKE</sequence>
<name>A0A4Y4BZU5_9CORY</name>